<dbReference type="PANTHER" id="PTHR35276:SF1">
    <property type="entry name" value="TRNA (MNM(5)S(2)U34)-METHYLTRANSFERASE, CHLOROPLASTIC"/>
    <property type="match status" value="1"/>
</dbReference>
<name>A0A3N5BRX9_9BACI</name>
<dbReference type="PANTHER" id="PTHR35276">
    <property type="entry name" value="S-ADENOSYL-L-METHIONINE-DEPENDENT METHYLTRANSFERASES SUPERFAMILY PROTEIN"/>
    <property type="match status" value="1"/>
</dbReference>
<organism evidence="1 2">
    <name type="scientific">Aquisalibacillus elongatus</name>
    <dbReference type="NCBI Taxonomy" id="485577"/>
    <lineage>
        <taxon>Bacteria</taxon>
        <taxon>Bacillati</taxon>
        <taxon>Bacillota</taxon>
        <taxon>Bacilli</taxon>
        <taxon>Bacillales</taxon>
        <taxon>Bacillaceae</taxon>
        <taxon>Aquisalibacillus</taxon>
    </lineage>
</organism>
<evidence type="ECO:0000313" key="1">
    <source>
        <dbReference type="EMBL" id="RPF50252.1"/>
    </source>
</evidence>
<protein>
    <submittedName>
        <fullName evidence="1">Putative rRNA methylase</fullName>
    </submittedName>
</protein>
<dbReference type="CDD" id="cd02440">
    <property type="entry name" value="AdoMet_MTases"/>
    <property type="match status" value="1"/>
</dbReference>
<dbReference type="SUPFAM" id="SSF53335">
    <property type="entry name" value="S-adenosyl-L-methionine-dependent methyltransferases"/>
    <property type="match status" value="1"/>
</dbReference>
<proteinExistence type="predicted"/>
<dbReference type="Gene3D" id="3.40.50.150">
    <property type="entry name" value="Vaccinia Virus protein VP39"/>
    <property type="match status" value="1"/>
</dbReference>
<dbReference type="EMBL" id="RKRF01000013">
    <property type="protein sequence ID" value="RPF50252.1"/>
    <property type="molecule type" value="Genomic_DNA"/>
</dbReference>
<sequence length="187" mass="20482">MKQIIPFAHDLLAQSITTGSTVVDATLGNGHDSLYLNELVGPEGKVIAFDVQDEALQSSKSLFEQHGIKQVEMHLKGHENAPSILDDKGIHEIDAVIFNLGFLPGSDHQVTTSGDTTIQAINGLFPILKSGGYIVIVVYPGHEEGQAEKNDLMNYLKTFPANKGDIAQYKMVNRSDKAPFVVYLYKK</sequence>
<dbReference type="RefSeq" id="WP_170158591.1">
    <property type="nucleotide sequence ID" value="NZ_RKRF01000013.1"/>
</dbReference>
<keyword evidence="1" id="KW-0808">Transferase</keyword>
<dbReference type="AlphaFoldDB" id="A0A3N5BRX9"/>
<dbReference type="GO" id="GO:0032259">
    <property type="term" value="P:methylation"/>
    <property type="evidence" value="ECO:0007669"/>
    <property type="project" value="UniProtKB-KW"/>
</dbReference>
<reference evidence="1 2" key="1">
    <citation type="submission" date="2018-11" db="EMBL/GenBank/DDBJ databases">
        <title>Genomic Encyclopedia of Type Strains, Phase IV (KMG-IV): sequencing the most valuable type-strain genomes for metagenomic binning, comparative biology and taxonomic classification.</title>
        <authorList>
            <person name="Goeker M."/>
        </authorList>
    </citation>
    <scope>NUCLEOTIDE SEQUENCE [LARGE SCALE GENOMIC DNA]</scope>
    <source>
        <strain evidence="1 2">DSM 18090</strain>
    </source>
</reference>
<dbReference type="Proteomes" id="UP000276443">
    <property type="component" value="Unassembled WGS sequence"/>
</dbReference>
<dbReference type="InterPro" id="IPR029063">
    <property type="entry name" value="SAM-dependent_MTases_sf"/>
</dbReference>
<accession>A0A3N5BRX9</accession>
<comment type="caution">
    <text evidence="1">The sequence shown here is derived from an EMBL/GenBank/DDBJ whole genome shotgun (WGS) entry which is preliminary data.</text>
</comment>
<evidence type="ECO:0000313" key="2">
    <source>
        <dbReference type="Proteomes" id="UP000276443"/>
    </source>
</evidence>
<dbReference type="GO" id="GO:0008168">
    <property type="term" value="F:methyltransferase activity"/>
    <property type="evidence" value="ECO:0007669"/>
    <property type="project" value="UniProtKB-KW"/>
</dbReference>
<gene>
    <name evidence="1" type="ORF">EDC24_2686</name>
</gene>
<keyword evidence="1" id="KW-0489">Methyltransferase</keyword>
<dbReference type="InterPro" id="IPR010719">
    <property type="entry name" value="MnmM_MeTrfase"/>
</dbReference>
<dbReference type="Pfam" id="PF06962">
    <property type="entry name" value="rRNA_methylase"/>
    <property type="match status" value="1"/>
</dbReference>
<keyword evidence="2" id="KW-1185">Reference proteome</keyword>